<dbReference type="PaxDb" id="55529-EKX38997"/>
<reference evidence="1 3" key="1">
    <citation type="journal article" date="2012" name="Nature">
        <title>Algal genomes reveal evolutionary mosaicism and the fate of nucleomorphs.</title>
        <authorList>
            <consortium name="DOE Joint Genome Institute"/>
            <person name="Curtis B.A."/>
            <person name="Tanifuji G."/>
            <person name="Burki F."/>
            <person name="Gruber A."/>
            <person name="Irimia M."/>
            <person name="Maruyama S."/>
            <person name="Arias M.C."/>
            <person name="Ball S.G."/>
            <person name="Gile G.H."/>
            <person name="Hirakawa Y."/>
            <person name="Hopkins J.F."/>
            <person name="Kuo A."/>
            <person name="Rensing S.A."/>
            <person name="Schmutz J."/>
            <person name="Symeonidi A."/>
            <person name="Elias M."/>
            <person name="Eveleigh R.J."/>
            <person name="Herman E.K."/>
            <person name="Klute M.J."/>
            <person name="Nakayama T."/>
            <person name="Obornik M."/>
            <person name="Reyes-Prieto A."/>
            <person name="Armbrust E.V."/>
            <person name="Aves S.J."/>
            <person name="Beiko R.G."/>
            <person name="Coutinho P."/>
            <person name="Dacks J.B."/>
            <person name="Durnford D.G."/>
            <person name="Fast N.M."/>
            <person name="Green B.R."/>
            <person name="Grisdale C.J."/>
            <person name="Hempel F."/>
            <person name="Henrissat B."/>
            <person name="Hoppner M.P."/>
            <person name="Ishida K."/>
            <person name="Kim E."/>
            <person name="Koreny L."/>
            <person name="Kroth P.G."/>
            <person name="Liu Y."/>
            <person name="Malik S.B."/>
            <person name="Maier U.G."/>
            <person name="McRose D."/>
            <person name="Mock T."/>
            <person name="Neilson J.A."/>
            <person name="Onodera N.T."/>
            <person name="Poole A.M."/>
            <person name="Pritham E.J."/>
            <person name="Richards T.A."/>
            <person name="Rocap G."/>
            <person name="Roy S.W."/>
            <person name="Sarai C."/>
            <person name="Schaack S."/>
            <person name="Shirato S."/>
            <person name="Slamovits C.H."/>
            <person name="Spencer D.F."/>
            <person name="Suzuki S."/>
            <person name="Worden A.Z."/>
            <person name="Zauner S."/>
            <person name="Barry K."/>
            <person name="Bell C."/>
            <person name="Bharti A.K."/>
            <person name="Crow J.A."/>
            <person name="Grimwood J."/>
            <person name="Kramer R."/>
            <person name="Lindquist E."/>
            <person name="Lucas S."/>
            <person name="Salamov A."/>
            <person name="McFadden G.I."/>
            <person name="Lane C.E."/>
            <person name="Keeling P.J."/>
            <person name="Gray M.W."/>
            <person name="Grigoriev I.V."/>
            <person name="Archibald J.M."/>
        </authorList>
    </citation>
    <scope>NUCLEOTIDE SEQUENCE</scope>
    <source>
        <strain evidence="1 3">CCMP2712</strain>
    </source>
</reference>
<accession>L1ISC2</accession>
<reference evidence="2" key="3">
    <citation type="submission" date="2016-03" db="UniProtKB">
        <authorList>
            <consortium name="EnsemblProtists"/>
        </authorList>
    </citation>
    <scope>IDENTIFICATION</scope>
</reference>
<sequence length="197" mass="22834">MSRKSSGFGVSTPRVLEFRRAPRDCEVLKDTLSSPSPLNGSSYWLRRAGLTEEDSDRFQKKMSYKTEAKHRREYSLSEMEERLNDQIEKEIISLSPRAHTLLELIKQRQNSQTKESHKGVVHFYPFTATERFKLNGRDYGIKQFRAQNSFTIPRRESQYLSPLGLPFATGGNLQGERKSNLRFEYPKVAFTLTCFAL</sequence>
<dbReference type="HOGENOM" id="CLU_1386518_0_0_1"/>
<dbReference type="GeneID" id="17295745"/>
<dbReference type="EMBL" id="JH993043">
    <property type="protein sequence ID" value="EKX38997.1"/>
    <property type="molecule type" value="Genomic_DNA"/>
</dbReference>
<dbReference type="AlphaFoldDB" id="L1ISC2"/>
<evidence type="ECO:0000313" key="3">
    <source>
        <dbReference type="Proteomes" id="UP000011087"/>
    </source>
</evidence>
<reference evidence="3" key="2">
    <citation type="submission" date="2012-11" db="EMBL/GenBank/DDBJ databases">
        <authorList>
            <person name="Kuo A."/>
            <person name="Curtis B.A."/>
            <person name="Tanifuji G."/>
            <person name="Burki F."/>
            <person name="Gruber A."/>
            <person name="Irimia M."/>
            <person name="Maruyama S."/>
            <person name="Arias M.C."/>
            <person name="Ball S.G."/>
            <person name="Gile G.H."/>
            <person name="Hirakawa Y."/>
            <person name="Hopkins J.F."/>
            <person name="Rensing S.A."/>
            <person name="Schmutz J."/>
            <person name="Symeonidi A."/>
            <person name="Elias M."/>
            <person name="Eveleigh R.J."/>
            <person name="Herman E.K."/>
            <person name="Klute M.J."/>
            <person name="Nakayama T."/>
            <person name="Obornik M."/>
            <person name="Reyes-Prieto A."/>
            <person name="Armbrust E.V."/>
            <person name="Aves S.J."/>
            <person name="Beiko R.G."/>
            <person name="Coutinho P."/>
            <person name="Dacks J.B."/>
            <person name="Durnford D.G."/>
            <person name="Fast N.M."/>
            <person name="Green B.R."/>
            <person name="Grisdale C."/>
            <person name="Hempe F."/>
            <person name="Henrissat B."/>
            <person name="Hoppner M.P."/>
            <person name="Ishida K.-I."/>
            <person name="Kim E."/>
            <person name="Koreny L."/>
            <person name="Kroth P.G."/>
            <person name="Liu Y."/>
            <person name="Malik S.-B."/>
            <person name="Maier U.G."/>
            <person name="McRose D."/>
            <person name="Mock T."/>
            <person name="Neilson J.A."/>
            <person name="Onodera N.T."/>
            <person name="Poole A.M."/>
            <person name="Pritham E.J."/>
            <person name="Richards T.A."/>
            <person name="Rocap G."/>
            <person name="Roy S.W."/>
            <person name="Sarai C."/>
            <person name="Schaack S."/>
            <person name="Shirato S."/>
            <person name="Slamovits C.H."/>
            <person name="Spencer D.F."/>
            <person name="Suzuki S."/>
            <person name="Worden A.Z."/>
            <person name="Zauner S."/>
            <person name="Barry K."/>
            <person name="Bell C."/>
            <person name="Bharti A.K."/>
            <person name="Crow J.A."/>
            <person name="Grimwood J."/>
            <person name="Kramer R."/>
            <person name="Lindquist E."/>
            <person name="Lucas S."/>
            <person name="Salamov A."/>
            <person name="McFadden G.I."/>
            <person name="Lane C.E."/>
            <person name="Keeling P.J."/>
            <person name="Gray M.W."/>
            <person name="Grigoriev I.V."/>
            <person name="Archibald J.M."/>
        </authorList>
    </citation>
    <scope>NUCLEOTIDE SEQUENCE</scope>
    <source>
        <strain evidence="3">CCMP2712</strain>
    </source>
</reference>
<dbReference type="EnsemblProtists" id="EKX38997">
    <property type="protein sequence ID" value="EKX38997"/>
    <property type="gene ID" value="GUITHDRAFT_143805"/>
</dbReference>
<dbReference type="KEGG" id="gtt:GUITHDRAFT_143805"/>
<proteinExistence type="predicted"/>
<dbReference type="RefSeq" id="XP_005825977.1">
    <property type="nucleotide sequence ID" value="XM_005825920.1"/>
</dbReference>
<gene>
    <name evidence="1" type="ORF">GUITHDRAFT_143805</name>
</gene>
<dbReference type="Proteomes" id="UP000011087">
    <property type="component" value="Unassembled WGS sequence"/>
</dbReference>
<keyword evidence="3" id="KW-1185">Reference proteome</keyword>
<protein>
    <submittedName>
        <fullName evidence="1 2">Uncharacterized protein</fullName>
    </submittedName>
</protein>
<name>L1ISC2_GUITC</name>
<evidence type="ECO:0000313" key="1">
    <source>
        <dbReference type="EMBL" id="EKX38997.1"/>
    </source>
</evidence>
<evidence type="ECO:0000313" key="2">
    <source>
        <dbReference type="EnsemblProtists" id="EKX38997"/>
    </source>
</evidence>
<organism evidence="1">
    <name type="scientific">Guillardia theta (strain CCMP2712)</name>
    <name type="common">Cryptophyte</name>
    <dbReference type="NCBI Taxonomy" id="905079"/>
    <lineage>
        <taxon>Eukaryota</taxon>
        <taxon>Cryptophyceae</taxon>
        <taxon>Pyrenomonadales</taxon>
        <taxon>Geminigeraceae</taxon>
        <taxon>Guillardia</taxon>
    </lineage>
</organism>